<dbReference type="SUPFAM" id="SSF56112">
    <property type="entry name" value="Protein kinase-like (PK-like)"/>
    <property type="match status" value="1"/>
</dbReference>
<evidence type="ECO:0000256" key="2">
    <source>
        <dbReference type="ARBA" id="ARBA00022679"/>
    </source>
</evidence>
<dbReference type="OrthoDB" id="331699at2759"/>
<keyword evidence="2" id="KW-0808">Transferase</keyword>
<dbReference type="InterPro" id="IPR011009">
    <property type="entry name" value="Kinase-like_dom_sf"/>
</dbReference>
<dbReference type="GO" id="GO:0005524">
    <property type="term" value="F:ATP binding"/>
    <property type="evidence" value="ECO:0007669"/>
    <property type="project" value="UniProtKB-KW"/>
</dbReference>
<dbReference type="AlphaFoldDB" id="A0A1R1Y0I8"/>
<evidence type="ECO:0000256" key="5">
    <source>
        <dbReference type="ARBA" id="ARBA00022840"/>
    </source>
</evidence>
<name>A0A1R1Y0I8_9FUNG</name>
<dbReference type="PROSITE" id="PS50011">
    <property type="entry name" value="PROTEIN_KINASE_DOM"/>
    <property type="match status" value="1"/>
</dbReference>
<dbReference type="STRING" id="133412.A0A1R1Y0I8"/>
<keyword evidence="5" id="KW-0067">ATP-binding</keyword>
<evidence type="ECO:0000313" key="7">
    <source>
        <dbReference type="EMBL" id="OMJ20420.1"/>
    </source>
</evidence>
<keyword evidence="3" id="KW-0547">Nucleotide-binding</keyword>
<evidence type="ECO:0000256" key="3">
    <source>
        <dbReference type="ARBA" id="ARBA00022741"/>
    </source>
</evidence>
<evidence type="ECO:0000259" key="6">
    <source>
        <dbReference type="PROSITE" id="PS50011"/>
    </source>
</evidence>
<dbReference type="Pfam" id="PF00069">
    <property type="entry name" value="Pkinase"/>
    <property type="match status" value="1"/>
</dbReference>
<gene>
    <name evidence="7" type="ORF">AYI70_g4120</name>
</gene>
<dbReference type="PANTHER" id="PTHR24345:SF0">
    <property type="entry name" value="CELL CYCLE SERINE_THREONINE-PROTEIN KINASE CDC5_MSD2"/>
    <property type="match status" value="1"/>
</dbReference>
<evidence type="ECO:0000313" key="8">
    <source>
        <dbReference type="Proteomes" id="UP000187283"/>
    </source>
</evidence>
<dbReference type="GO" id="GO:0004674">
    <property type="term" value="F:protein serine/threonine kinase activity"/>
    <property type="evidence" value="ECO:0007669"/>
    <property type="project" value="UniProtKB-KW"/>
</dbReference>
<dbReference type="InterPro" id="IPR000719">
    <property type="entry name" value="Prot_kinase_dom"/>
</dbReference>
<keyword evidence="4 7" id="KW-0418">Kinase</keyword>
<dbReference type="GO" id="GO:0005634">
    <property type="term" value="C:nucleus"/>
    <property type="evidence" value="ECO:0007669"/>
    <property type="project" value="TreeGrafter"/>
</dbReference>
<accession>A0A1R1Y0I8</accession>
<proteinExistence type="predicted"/>
<keyword evidence="8" id="KW-1185">Reference proteome</keyword>
<dbReference type="Gene3D" id="1.10.510.10">
    <property type="entry name" value="Transferase(Phosphotransferase) domain 1"/>
    <property type="match status" value="1"/>
</dbReference>
<dbReference type="EMBL" id="LSSN01001245">
    <property type="protein sequence ID" value="OMJ20420.1"/>
    <property type="molecule type" value="Genomic_DNA"/>
</dbReference>
<dbReference type="Proteomes" id="UP000187283">
    <property type="component" value="Unassembled WGS sequence"/>
</dbReference>
<dbReference type="PANTHER" id="PTHR24345">
    <property type="entry name" value="SERINE/THREONINE-PROTEIN KINASE PLK"/>
    <property type="match status" value="1"/>
</dbReference>
<evidence type="ECO:0000256" key="1">
    <source>
        <dbReference type="ARBA" id="ARBA00022527"/>
    </source>
</evidence>
<reference evidence="7 8" key="1">
    <citation type="submission" date="2017-01" db="EMBL/GenBank/DDBJ databases">
        <authorList>
            <person name="Mah S.A."/>
            <person name="Swanson W.J."/>
            <person name="Moy G.W."/>
            <person name="Vacquier V.D."/>
        </authorList>
    </citation>
    <scope>NUCLEOTIDE SEQUENCE [LARGE SCALE GENOMIC DNA]</scope>
    <source>
        <strain evidence="7 8">GSMNP</strain>
    </source>
</reference>
<sequence length="161" mass="18346">MMNTMCGTPSYLAPEIFCNPRDAVYDKSVDIWALGVVLYALNTGEFPFPRMNLGDKKENEKFKSSQLAITNPVFNSLSPPLKALIIGMLQVRPENRFDIDKVLTEQWTRQDLSQVASGILPEPLFKKELWGELISSNKTKWKFSVDLYGDVVFFGRSRSFN</sequence>
<comment type="caution">
    <text evidence="7">The sequence shown here is derived from an EMBL/GenBank/DDBJ whole genome shotgun (WGS) entry which is preliminary data.</text>
</comment>
<feature type="domain" description="Protein kinase" evidence="6">
    <location>
        <begin position="1"/>
        <end position="108"/>
    </location>
</feature>
<keyword evidence="1" id="KW-0723">Serine/threonine-protein kinase</keyword>
<organism evidence="7 8">
    <name type="scientific">Smittium culicis</name>
    <dbReference type="NCBI Taxonomy" id="133412"/>
    <lineage>
        <taxon>Eukaryota</taxon>
        <taxon>Fungi</taxon>
        <taxon>Fungi incertae sedis</taxon>
        <taxon>Zoopagomycota</taxon>
        <taxon>Kickxellomycotina</taxon>
        <taxon>Harpellomycetes</taxon>
        <taxon>Harpellales</taxon>
        <taxon>Legeriomycetaceae</taxon>
        <taxon>Smittium</taxon>
    </lineage>
</organism>
<protein>
    <submittedName>
        <fullName evidence="7">Ovarian-specific serine/threonine-protein kinase Lok</fullName>
    </submittedName>
</protein>
<evidence type="ECO:0000256" key="4">
    <source>
        <dbReference type="ARBA" id="ARBA00022777"/>
    </source>
</evidence>